<sequence length="164" mass="18645">MNSTAHSAIDHYQAAQHAIEALRPLLRQHHDPLLLSLLASVQDHFESGFWLAHLQVLSNVREIAATPYCRRIPLTRSQAGNLDLLRAGMLEAQDSLAPDSRAAPWNALFHARQQYRAGIARQCFEAGYLIRFFQLLQEARHGVPQWSLGTRWITPGPRKYRYPG</sequence>
<protein>
    <submittedName>
        <fullName evidence="1">Uncharacterized protein</fullName>
    </submittedName>
</protein>
<dbReference type="Proteomes" id="UP000566995">
    <property type="component" value="Unassembled WGS sequence"/>
</dbReference>
<dbReference type="AlphaFoldDB" id="A0A7W7P0E5"/>
<evidence type="ECO:0000313" key="1">
    <source>
        <dbReference type="EMBL" id="MBB4862207.1"/>
    </source>
</evidence>
<name>A0A7W7P0E5_PSENT</name>
<dbReference type="EMBL" id="JACHLI010000003">
    <property type="protein sequence ID" value="MBB4862207.1"/>
    <property type="molecule type" value="Genomic_DNA"/>
</dbReference>
<dbReference type="RefSeq" id="WP_184586465.1">
    <property type="nucleotide sequence ID" value="NZ_JACHLI010000003.1"/>
</dbReference>
<accession>A0A7W7P0E5</accession>
<reference evidence="1 2" key="1">
    <citation type="submission" date="2020-08" db="EMBL/GenBank/DDBJ databases">
        <title>Functional genomics of gut bacteria from endangered species of beetles.</title>
        <authorList>
            <person name="Carlos-Shanley C."/>
        </authorList>
    </citation>
    <scope>NUCLEOTIDE SEQUENCE [LARGE SCALE GENOMIC DNA]</scope>
    <source>
        <strain evidence="1 2">S00179</strain>
    </source>
</reference>
<proteinExistence type="predicted"/>
<organism evidence="1 2">
    <name type="scientific">Pseudomonas nitroreducens</name>
    <dbReference type="NCBI Taxonomy" id="46680"/>
    <lineage>
        <taxon>Bacteria</taxon>
        <taxon>Pseudomonadati</taxon>
        <taxon>Pseudomonadota</taxon>
        <taxon>Gammaproteobacteria</taxon>
        <taxon>Pseudomonadales</taxon>
        <taxon>Pseudomonadaceae</taxon>
        <taxon>Pseudomonas</taxon>
    </lineage>
</organism>
<comment type="caution">
    <text evidence="1">The sequence shown here is derived from an EMBL/GenBank/DDBJ whole genome shotgun (WGS) entry which is preliminary data.</text>
</comment>
<gene>
    <name evidence="1" type="ORF">HNP46_001045</name>
</gene>
<evidence type="ECO:0000313" key="2">
    <source>
        <dbReference type="Proteomes" id="UP000566995"/>
    </source>
</evidence>